<evidence type="ECO:0000313" key="2">
    <source>
        <dbReference type="EMBL" id="QHU03353.1"/>
    </source>
</evidence>
<dbReference type="EMBL" id="MN740375">
    <property type="protein sequence ID" value="QHU03353.1"/>
    <property type="molecule type" value="Genomic_DNA"/>
</dbReference>
<feature type="compositionally biased region" description="Pro residues" evidence="1">
    <location>
        <begin position="420"/>
        <end position="444"/>
    </location>
</feature>
<dbReference type="Pfam" id="PF19071">
    <property type="entry name" value="DUF5767"/>
    <property type="match status" value="1"/>
</dbReference>
<feature type="region of interest" description="Disordered" evidence="1">
    <location>
        <begin position="510"/>
        <end position="542"/>
    </location>
</feature>
<reference evidence="2" key="1">
    <citation type="journal article" date="2020" name="Nature">
        <title>Giant virus diversity and host interactions through global metagenomics.</title>
        <authorList>
            <person name="Schulz F."/>
            <person name="Roux S."/>
            <person name="Paez-Espino D."/>
            <person name="Jungbluth S."/>
            <person name="Walsh D.A."/>
            <person name="Denef V.J."/>
            <person name="McMahon K.D."/>
            <person name="Konstantinidis K.T."/>
            <person name="Eloe-Fadrosh E.A."/>
            <person name="Kyrpides N.C."/>
            <person name="Woyke T."/>
        </authorList>
    </citation>
    <scope>NUCLEOTIDE SEQUENCE</scope>
    <source>
        <strain evidence="2">GVMAG-M-3300026093-6</strain>
    </source>
</reference>
<feature type="compositionally biased region" description="Polar residues" evidence="1">
    <location>
        <begin position="468"/>
        <end position="490"/>
    </location>
</feature>
<proteinExistence type="predicted"/>
<dbReference type="InterPro" id="IPR043910">
    <property type="entry name" value="DUF5767"/>
</dbReference>
<name>A0A6C0JD84_9ZZZZ</name>
<feature type="compositionally biased region" description="Low complexity" evidence="1">
    <location>
        <begin position="445"/>
        <end position="454"/>
    </location>
</feature>
<feature type="region of interest" description="Disordered" evidence="1">
    <location>
        <begin position="172"/>
        <end position="206"/>
    </location>
</feature>
<protein>
    <submittedName>
        <fullName evidence="2">Uncharacterized protein</fullName>
    </submittedName>
</protein>
<feature type="compositionally biased region" description="Polar residues" evidence="1">
    <location>
        <begin position="182"/>
        <end position="192"/>
    </location>
</feature>
<feature type="region of interest" description="Disordered" evidence="1">
    <location>
        <begin position="414"/>
        <end position="493"/>
    </location>
</feature>
<sequence>MNNIKLTKHSNTHKHTLSDYTSNDDIEDVLSNGKDIRKFKVNKVNKSDRASNLENNLRDKIELSSNKDVDIGLDLLANAEKKNKNVGSENNSNNDANNSGDEIQINVTEEEVDFDKILSQGEVSDVDELMNELNVDRTSRLSQNEIDAIIDKNKERPRLVNDEEVNDIIEREEEKQHEQSEGYNNYENSSQVNEERHEEQNQYGQNQYNQSQYGQSQYNQHPYGHYQQPMIDPVQERKDKEEILWQLEKYKRLGVQGIRKFNMSSSLDEMREEYNKIKKQRELESSVKFQRKCLMAFVTGAELLNNKLDFLDFKLDGWSEQVNEGIDEYNEVFEELHEKYKEKAKMAPEVKLLFMLGGSAFMYHITNSMFKNSVPGMEDIMKQNPELMKQFANAAINQMDPNKQSAANFFSGFAPSMNQAPPPQSFNRPMPMPPSSSHMAPPPMSARRPMPMSSQSQPEYSEVPEPLASNQSVGNLDTQTMKSGSFNTGTRKIPAPVGVDDILNELQSNTDDVSEIVSRSKRDDKNVTLKKSRPRKSINLNI</sequence>
<feature type="compositionally biased region" description="Basic and acidic residues" evidence="1">
    <location>
        <begin position="518"/>
        <end position="527"/>
    </location>
</feature>
<dbReference type="AlphaFoldDB" id="A0A6C0JD84"/>
<evidence type="ECO:0000256" key="1">
    <source>
        <dbReference type="SAM" id="MobiDB-lite"/>
    </source>
</evidence>
<accession>A0A6C0JD84</accession>
<organism evidence="2">
    <name type="scientific">viral metagenome</name>
    <dbReference type="NCBI Taxonomy" id="1070528"/>
    <lineage>
        <taxon>unclassified sequences</taxon>
        <taxon>metagenomes</taxon>
        <taxon>organismal metagenomes</taxon>
    </lineage>
</organism>